<evidence type="ECO:0000313" key="1">
    <source>
        <dbReference type="EMBL" id="MQL71798.1"/>
    </source>
</evidence>
<proteinExistence type="predicted"/>
<reference evidence="1" key="1">
    <citation type="submission" date="2017-07" db="EMBL/GenBank/DDBJ databases">
        <title>Taro Niue Genome Assembly and Annotation.</title>
        <authorList>
            <person name="Atibalentja N."/>
            <person name="Keating K."/>
            <person name="Fields C.J."/>
        </authorList>
    </citation>
    <scope>NUCLEOTIDE SEQUENCE</scope>
    <source>
        <strain evidence="1">Niue_2</strain>
        <tissue evidence="1">Leaf</tissue>
    </source>
</reference>
<protein>
    <submittedName>
        <fullName evidence="1">Uncharacterized protein</fullName>
    </submittedName>
</protein>
<feature type="non-terminal residue" evidence="1">
    <location>
        <position position="1"/>
    </location>
</feature>
<comment type="caution">
    <text evidence="1">The sequence shown here is derived from an EMBL/GenBank/DDBJ whole genome shotgun (WGS) entry which is preliminary data.</text>
</comment>
<keyword evidence="2" id="KW-1185">Reference proteome</keyword>
<name>A0A843TJ63_COLES</name>
<evidence type="ECO:0000313" key="2">
    <source>
        <dbReference type="Proteomes" id="UP000652761"/>
    </source>
</evidence>
<accession>A0A843TJ63</accession>
<gene>
    <name evidence="1" type="ORF">Taro_004131</name>
</gene>
<organism evidence="1 2">
    <name type="scientific">Colocasia esculenta</name>
    <name type="common">Wild taro</name>
    <name type="synonym">Arum esculentum</name>
    <dbReference type="NCBI Taxonomy" id="4460"/>
    <lineage>
        <taxon>Eukaryota</taxon>
        <taxon>Viridiplantae</taxon>
        <taxon>Streptophyta</taxon>
        <taxon>Embryophyta</taxon>
        <taxon>Tracheophyta</taxon>
        <taxon>Spermatophyta</taxon>
        <taxon>Magnoliopsida</taxon>
        <taxon>Liliopsida</taxon>
        <taxon>Araceae</taxon>
        <taxon>Aroideae</taxon>
        <taxon>Colocasieae</taxon>
        <taxon>Colocasia</taxon>
    </lineage>
</organism>
<dbReference type="AlphaFoldDB" id="A0A843TJ63"/>
<dbReference type="EMBL" id="NMUH01000110">
    <property type="protein sequence ID" value="MQL71798.1"/>
    <property type="molecule type" value="Genomic_DNA"/>
</dbReference>
<sequence length="155" mass="17325">MVRADGRWRCVAAQGFDGVEGRCEGGVLRWRLQLSGCEAMELLARAADTARWCMQMGAGGVQLRKCLMVLKADQQLCRRWWAGRCEAMAPAGSDWAVVLRCEAVGAAEVATMRWQLRWRVRLAMALRRCWRGDPGAELVIQEAGSRGPEAYKRTP</sequence>
<dbReference type="Proteomes" id="UP000652761">
    <property type="component" value="Unassembled WGS sequence"/>
</dbReference>